<feature type="region of interest" description="Disordered" evidence="1">
    <location>
        <begin position="1"/>
        <end position="28"/>
    </location>
</feature>
<accession>A0AAV9WFN2</accession>
<dbReference type="EMBL" id="JAVHJL010000004">
    <property type="protein sequence ID" value="KAK6504992.1"/>
    <property type="molecule type" value="Genomic_DNA"/>
</dbReference>
<proteinExistence type="predicted"/>
<comment type="caution">
    <text evidence="2">The sequence shown here is derived from an EMBL/GenBank/DDBJ whole genome shotgun (WGS) entry which is preliminary data.</text>
</comment>
<gene>
    <name evidence="2" type="ORF">TWF481_006925</name>
</gene>
<sequence length="430" mass="47103">MSCQSYAPEGDDADGDSHQPRPRITDADVEATVIPRQNRINDLSENFEDMISCQPPDLFPPFGDGDSYTTQPLVIPFKPIFRFRPEDQALLLRPGSRTEILQQYNTVLPKDILSRSFASLNSVLGIQSEEEILLDSFQNAVVMLAISFSEPSRLDPPSAGVINSHMSVASGILIDDDKVLTRRGVALARGEFPGSVPASVMAWNNNEDITLALRKSPMAQIEDIAVLKLASPLVGGRPVAPVPRKREWIEDGNPVQHQITVLSFNTELKSSDVKSYYLEPLEDEDLDRGLKALAGGRLSAASSTDWCYGTEFNTQNTIPTPHIHRKLVRQGCRDTIGYRVSCTGGSGGGLVMVGGDFVGMHQGGIYDAYAGPRGNELKIANDSLSRAIPLDLPEVNTFMRTKVLHHFNNEELKGLWEECLVDLEADAGCP</sequence>
<dbReference type="InterPro" id="IPR009003">
    <property type="entry name" value="Peptidase_S1_PA"/>
</dbReference>
<dbReference type="SUPFAM" id="SSF50494">
    <property type="entry name" value="Trypsin-like serine proteases"/>
    <property type="match status" value="1"/>
</dbReference>
<dbReference type="AlphaFoldDB" id="A0AAV9WFN2"/>
<reference evidence="2 3" key="1">
    <citation type="submission" date="2023-08" db="EMBL/GenBank/DDBJ databases">
        <authorList>
            <person name="Palmer J.M."/>
        </authorList>
    </citation>
    <scope>NUCLEOTIDE SEQUENCE [LARGE SCALE GENOMIC DNA]</scope>
    <source>
        <strain evidence="2 3">TWF481</strain>
    </source>
</reference>
<evidence type="ECO:0000313" key="2">
    <source>
        <dbReference type="EMBL" id="KAK6504992.1"/>
    </source>
</evidence>
<feature type="compositionally biased region" description="Basic and acidic residues" evidence="1">
    <location>
        <begin position="15"/>
        <end position="26"/>
    </location>
</feature>
<keyword evidence="3" id="KW-1185">Reference proteome</keyword>
<name>A0AAV9WFN2_9PEZI</name>
<evidence type="ECO:0000256" key="1">
    <source>
        <dbReference type="SAM" id="MobiDB-lite"/>
    </source>
</evidence>
<protein>
    <submittedName>
        <fullName evidence="2">Uncharacterized protein</fullName>
    </submittedName>
</protein>
<organism evidence="2 3">
    <name type="scientific">Arthrobotrys musiformis</name>
    <dbReference type="NCBI Taxonomy" id="47236"/>
    <lineage>
        <taxon>Eukaryota</taxon>
        <taxon>Fungi</taxon>
        <taxon>Dikarya</taxon>
        <taxon>Ascomycota</taxon>
        <taxon>Pezizomycotina</taxon>
        <taxon>Orbiliomycetes</taxon>
        <taxon>Orbiliales</taxon>
        <taxon>Orbiliaceae</taxon>
        <taxon>Arthrobotrys</taxon>
    </lineage>
</organism>
<evidence type="ECO:0000313" key="3">
    <source>
        <dbReference type="Proteomes" id="UP001370758"/>
    </source>
</evidence>
<dbReference type="Proteomes" id="UP001370758">
    <property type="component" value="Unassembled WGS sequence"/>
</dbReference>